<accession>A0ABS4AJ33</accession>
<feature type="domain" description="Amidohydrolase 3" evidence="1">
    <location>
        <begin position="51"/>
        <end position="256"/>
    </location>
</feature>
<dbReference type="SUPFAM" id="SSF51338">
    <property type="entry name" value="Composite domain of metallo-dependent hydrolases"/>
    <property type="match status" value="1"/>
</dbReference>
<protein>
    <submittedName>
        <fullName evidence="2">D-aminoacylase</fullName>
    </submittedName>
</protein>
<keyword evidence="3" id="KW-1185">Reference proteome</keyword>
<dbReference type="InterPro" id="IPR032466">
    <property type="entry name" value="Metal_Hydrolase"/>
</dbReference>
<dbReference type="PANTHER" id="PTHR11647">
    <property type="entry name" value="HYDRANTOINASE/DIHYDROPYRIMIDINASE FAMILY MEMBER"/>
    <property type="match status" value="1"/>
</dbReference>
<sequence>MTLRCDLIIRDATLIDGTGAPRRRGDIGVTGDRIVAMGDLSAASGDREVMAAGRAVAPGFIDAHTHDDQTVLCGPACMLCKTSQGVTTVVTGNCGISIAPVAMSERPPAPLDGVCDTSWYRFGSFAAFAEQFRAAPSSVNTLALVGHMSLRIGAMGKELDRPATDGEAERMRSMLAQSLAEGAAGLSTGLFYPPSKHAPTDEVIAVAEALRGIGGLYVTHMRNEAEGVIDSIEETLRIGKAVGAPVVISHHKCAQPENHGRSVETLPLIARHAERYPVAFDVYPYTASSTSLAARKPRPDVPVQITTSVPHPEMAGRMLSDIAEEWGVSLEEAAQRLMPGGGVFHNMAEEDVRRIMAHPLSMIGSDGGPLAKQPHPRLWGTFPRVLGQYSRELGLFSLEAAVHKMTGRTAAVFGIPDRGVLREGAFADLVMFDPETVRDRATFAEPRQVADGIVETWVNGQSVYSHAAGASETPAGRLLQRQPG</sequence>
<dbReference type="Pfam" id="PF07969">
    <property type="entry name" value="Amidohydro_3"/>
    <property type="match status" value="2"/>
</dbReference>
<feature type="domain" description="Amidohydrolase 3" evidence="1">
    <location>
        <begin position="335"/>
        <end position="464"/>
    </location>
</feature>
<organism evidence="2 3">
    <name type="scientific">Pararoseomonas baculiformis</name>
    <dbReference type="NCBI Taxonomy" id="2820812"/>
    <lineage>
        <taxon>Bacteria</taxon>
        <taxon>Pseudomonadati</taxon>
        <taxon>Pseudomonadota</taxon>
        <taxon>Alphaproteobacteria</taxon>
        <taxon>Acetobacterales</taxon>
        <taxon>Acetobacteraceae</taxon>
        <taxon>Pararoseomonas</taxon>
    </lineage>
</organism>
<dbReference type="Proteomes" id="UP000681594">
    <property type="component" value="Unassembled WGS sequence"/>
</dbReference>
<dbReference type="PANTHER" id="PTHR11647:SF1">
    <property type="entry name" value="COLLAPSIN RESPONSE MEDIATOR PROTEIN"/>
    <property type="match status" value="1"/>
</dbReference>
<dbReference type="Gene3D" id="2.30.40.10">
    <property type="entry name" value="Urease, subunit C, domain 1"/>
    <property type="match status" value="1"/>
</dbReference>
<name>A0ABS4AJ33_9PROT</name>
<dbReference type="CDD" id="cd01297">
    <property type="entry name" value="D-aminoacylase"/>
    <property type="match status" value="1"/>
</dbReference>
<comment type="caution">
    <text evidence="2">The sequence shown here is derived from an EMBL/GenBank/DDBJ whole genome shotgun (WGS) entry which is preliminary data.</text>
</comment>
<evidence type="ECO:0000313" key="2">
    <source>
        <dbReference type="EMBL" id="MBP0447036.1"/>
    </source>
</evidence>
<dbReference type="InterPro" id="IPR013108">
    <property type="entry name" value="Amidohydro_3"/>
</dbReference>
<evidence type="ECO:0000313" key="3">
    <source>
        <dbReference type="Proteomes" id="UP000681594"/>
    </source>
</evidence>
<dbReference type="InterPro" id="IPR011059">
    <property type="entry name" value="Metal-dep_hydrolase_composite"/>
</dbReference>
<reference evidence="2 3" key="1">
    <citation type="submission" date="2021-03" db="EMBL/GenBank/DDBJ databases">
        <authorList>
            <person name="So Y."/>
        </authorList>
    </citation>
    <scope>NUCLEOTIDE SEQUENCE [LARGE SCALE GENOMIC DNA]</scope>
    <source>
        <strain evidence="2 3">SSH11</strain>
    </source>
</reference>
<dbReference type="InterPro" id="IPR023100">
    <property type="entry name" value="D-aminoacylase_insert_dom_sf"/>
</dbReference>
<dbReference type="Gene3D" id="3.30.1490.130">
    <property type="entry name" value="D-aminoacylase. Domain 3"/>
    <property type="match status" value="1"/>
</dbReference>
<dbReference type="SUPFAM" id="SSF51556">
    <property type="entry name" value="Metallo-dependent hydrolases"/>
    <property type="match status" value="1"/>
</dbReference>
<proteinExistence type="predicted"/>
<dbReference type="EMBL" id="JAGIZB010000024">
    <property type="protein sequence ID" value="MBP0447036.1"/>
    <property type="molecule type" value="Genomic_DNA"/>
</dbReference>
<dbReference type="InterPro" id="IPR050378">
    <property type="entry name" value="Metallo-dep_Hydrolases_sf"/>
</dbReference>
<evidence type="ECO:0000259" key="1">
    <source>
        <dbReference type="Pfam" id="PF07969"/>
    </source>
</evidence>
<gene>
    <name evidence="2" type="ORF">J8J14_19870</name>
</gene>
<dbReference type="Gene3D" id="3.20.20.140">
    <property type="entry name" value="Metal-dependent hydrolases"/>
    <property type="match status" value="1"/>
</dbReference>